<dbReference type="PROSITE" id="PS00075">
    <property type="entry name" value="DHFR_1"/>
    <property type="match status" value="1"/>
</dbReference>
<evidence type="ECO:0000256" key="6">
    <source>
        <dbReference type="ARBA" id="ARBA00023002"/>
    </source>
</evidence>
<dbReference type="eggNOG" id="COG0262">
    <property type="taxonomic scope" value="Bacteria"/>
</dbReference>
<dbReference type="SUPFAM" id="SSF53597">
    <property type="entry name" value="Dihydrofolate reductase-like"/>
    <property type="match status" value="1"/>
</dbReference>
<comment type="function">
    <text evidence="7">Key enzyme in folate metabolism. Catalyzes an essential reaction for de novo glycine and purine synthesis, and for DNA precursor synthesis.</text>
</comment>
<dbReference type="GeneID" id="97230257"/>
<dbReference type="Proteomes" id="UP000192288">
    <property type="component" value="Unassembled WGS sequence"/>
</dbReference>
<dbReference type="EC" id="1.5.1.3" evidence="3 7"/>
<evidence type="ECO:0000256" key="4">
    <source>
        <dbReference type="ARBA" id="ARBA00022563"/>
    </source>
</evidence>
<protein>
    <recommendedName>
        <fullName evidence="3 7">Dihydrofolate reductase</fullName>
        <ecNumber evidence="3 7">1.5.1.3</ecNumber>
    </recommendedName>
</protein>
<evidence type="ECO:0000256" key="2">
    <source>
        <dbReference type="ARBA" id="ARBA00009539"/>
    </source>
</evidence>
<dbReference type="PRINTS" id="PR00070">
    <property type="entry name" value="DHFR"/>
</dbReference>
<dbReference type="STRING" id="33968.BMS77_07115"/>
<organism evidence="9 10">
    <name type="scientific">Leuconostoc pseudomesenteroides</name>
    <dbReference type="NCBI Taxonomy" id="33968"/>
    <lineage>
        <taxon>Bacteria</taxon>
        <taxon>Bacillati</taxon>
        <taxon>Bacillota</taxon>
        <taxon>Bacilli</taxon>
        <taxon>Lactobacillales</taxon>
        <taxon>Lactobacillaceae</taxon>
        <taxon>Leuconostoc</taxon>
    </lineage>
</organism>
<dbReference type="GO" id="GO:0046654">
    <property type="term" value="P:tetrahydrofolate biosynthetic process"/>
    <property type="evidence" value="ECO:0007669"/>
    <property type="project" value="UniProtKB-UniPathway"/>
</dbReference>
<proteinExistence type="inferred from homology"/>
<keyword evidence="6 7" id="KW-0560">Oxidoreductase</keyword>
<comment type="pathway">
    <text evidence="1 7">Cofactor biosynthesis; tetrahydrofolate biosynthesis; 5,6,7,8-tetrahydrofolate from 7,8-dihydrofolate: step 1/1.</text>
</comment>
<reference evidence="9 10" key="1">
    <citation type="journal article" date="2017" name="Front. Microbiol.">
        <title>Genomic Characterization of Dairy Associated Leuconostoc Species and Diversity of Leuconostocs in Undefined Mixed Mesophilic Starter Cultures.</title>
        <authorList>
            <person name="Frantzen C.A."/>
            <person name="Kot W."/>
            <person name="Pedersen T.B."/>
            <person name="Ardo Y.M."/>
            <person name="Broadbent J.R."/>
            <person name="Neve H."/>
            <person name="Hansen L.H."/>
            <person name="Dal Bello F."/>
            <person name="Ostlie H.M."/>
            <person name="Kleppen H.P."/>
            <person name="Vogensen F.K."/>
            <person name="Holo H."/>
        </authorList>
    </citation>
    <scope>NUCLEOTIDE SEQUENCE [LARGE SCALE GENOMIC DNA]</scope>
    <source>
        <strain evidence="9 10">LMGCF08</strain>
    </source>
</reference>
<dbReference type="CDD" id="cd00209">
    <property type="entry name" value="DHFR"/>
    <property type="match status" value="1"/>
</dbReference>
<dbReference type="GO" id="GO:0046452">
    <property type="term" value="P:dihydrofolate metabolic process"/>
    <property type="evidence" value="ECO:0007669"/>
    <property type="project" value="TreeGrafter"/>
</dbReference>
<evidence type="ECO:0000256" key="3">
    <source>
        <dbReference type="ARBA" id="ARBA00012856"/>
    </source>
</evidence>
<gene>
    <name evidence="9" type="ORF">BMR96_03235</name>
</gene>
<dbReference type="InterPro" id="IPR012259">
    <property type="entry name" value="DHFR"/>
</dbReference>
<dbReference type="Pfam" id="PF00186">
    <property type="entry name" value="DHFR_1"/>
    <property type="match status" value="1"/>
</dbReference>
<evidence type="ECO:0000313" key="9">
    <source>
        <dbReference type="EMBL" id="ORI98228.1"/>
    </source>
</evidence>
<dbReference type="AlphaFoldDB" id="A0A1X0VEU2"/>
<dbReference type="InterPro" id="IPR001796">
    <property type="entry name" value="DHFR_dom"/>
</dbReference>
<dbReference type="RefSeq" id="WP_004913075.1">
    <property type="nucleotide sequence ID" value="NZ_MPLS01000007.1"/>
</dbReference>
<evidence type="ECO:0000256" key="7">
    <source>
        <dbReference type="PIRNR" id="PIRNR000194"/>
    </source>
</evidence>
<comment type="catalytic activity">
    <reaction evidence="7">
        <text>(6S)-5,6,7,8-tetrahydrofolate + NADP(+) = 7,8-dihydrofolate + NADPH + H(+)</text>
        <dbReference type="Rhea" id="RHEA:15009"/>
        <dbReference type="ChEBI" id="CHEBI:15378"/>
        <dbReference type="ChEBI" id="CHEBI:57451"/>
        <dbReference type="ChEBI" id="CHEBI:57453"/>
        <dbReference type="ChEBI" id="CHEBI:57783"/>
        <dbReference type="ChEBI" id="CHEBI:58349"/>
        <dbReference type="EC" id="1.5.1.3"/>
    </reaction>
</comment>
<dbReference type="GO" id="GO:0005829">
    <property type="term" value="C:cytosol"/>
    <property type="evidence" value="ECO:0007669"/>
    <property type="project" value="TreeGrafter"/>
</dbReference>
<dbReference type="PANTHER" id="PTHR48069">
    <property type="entry name" value="DIHYDROFOLATE REDUCTASE"/>
    <property type="match status" value="1"/>
</dbReference>
<comment type="similarity">
    <text evidence="2 7 8">Belongs to the dihydrofolate reductase family.</text>
</comment>
<keyword evidence="5 7" id="KW-0521">NADP</keyword>
<dbReference type="PIRSF" id="PIRSF000194">
    <property type="entry name" value="DHFR"/>
    <property type="match status" value="1"/>
</dbReference>
<dbReference type="EMBL" id="MPLS01000007">
    <property type="protein sequence ID" value="ORI98228.1"/>
    <property type="molecule type" value="Genomic_DNA"/>
</dbReference>
<accession>A0A1X0VEU2</accession>
<dbReference type="Gene3D" id="3.40.430.10">
    <property type="entry name" value="Dihydrofolate Reductase, subunit A"/>
    <property type="match status" value="1"/>
</dbReference>
<keyword evidence="4 7" id="KW-0554">One-carbon metabolism</keyword>
<dbReference type="GO" id="GO:0004146">
    <property type="term" value="F:dihydrofolate reductase activity"/>
    <property type="evidence" value="ECO:0007669"/>
    <property type="project" value="UniProtKB-EC"/>
</dbReference>
<evidence type="ECO:0000256" key="5">
    <source>
        <dbReference type="ARBA" id="ARBA00022857"/>
    </source>
</evidence>
<sequence>MTTIKMVWAQDKKNAIGKNGSIPWHMPDDLKLFRDETMNTLMIMGRPTWLSIGRPLPNRTSVVMTTDLNWQTNYPEVKVVHSLDDALALIKNESRDISIAGGSVIYKAFMPYATDLVVTKIDGIIDGDTFVAPIDLSQFKLTSSEAHPKDNNHDYAYVVERYKRK</sequence>
<evidence type="ECO:0000256" key="1">
    <source>
        <dbReference type="ARBA" id="ARBA00004903"/>
    </source>
</evidence>
<evidence type="ECO:0000256" key="8">
    <source>
        <dbReference type="RuleBase" id="RU004474"/>
    </source>
</evidence>
<evidence type="ECO:0000313" key="10">
    <source>
        <dbReference type="Proteomes" id="UP000192288"/>
    </source>
</evidence>
<name>A0A1X0VEU2_LEUPS</name>
<dbReference type="InterPro" id="IPR024072">
    <property type="entry name" value="DHFR-like_dom_sf"/>
</dbReference>
<comment type="caution">
    <text evidence="9">The sequence shown here is derived from an EMBL/GenBank/DDBJ whole genome shotgun (WGS) entry which is preliminary data.</text>
</comment>
<dbReference type="PROSITE" id="PS51330">
    <property type="entry name" value="DHFR_2"/>
    <property type="match status" value="1"/>
</dbReference>
<dbReference type="UniPathway" id="UPA00077">
    <property type="reaction ID" value="UER00158"/>
</dbReference>
<dbReference type="InterPro" id="IPR017925">
    <property type="entry name" value="DHFR_CS"/>
</dbReference>
<dbReference type="PANTHER" id="PTHR48069:SF3">
    <property type="entry name" value="DIHYDROFOLATE REDUCTASE"/>
    <property type="match status" value="1"/>
</dbReference>
<dbReference type="GO" id="GO:0046655">
    <property type="term" value="P:folic acid metabolic process"/>
    <property type="evidence" value="ECO:0007669"/>
    <property type="project" value="TreeGrafter"/>
</dbReference>
<dbReference type="GO" id="GO:0050661">
    <property type="term" value="F:NADP binding"/>
    <property type="evidence" value="ECO:0007669"/>
    <property type="project" value="InterPro"/>
</dbReference>
<dbReference type="GO" id="GO:0006730">
    <property type="term" value="P:one-carbon metabolic process"/>
    <property type="evidence" value="ECO:0007669"/>
    <property type="project" value="UniProtKB-KW"/>
</dbReference>